<sequence>GEVGSGKTVVATAALLVAAANGYQGAFMAPTEILAEQHFANVCQLLSRVGHQVSEEDYLRGYSGILSHPLTVALLIGDISQARKQEIQLRILGGDIDIVIGTHALIQKEVEFHRLSLAVVDEVLDFLSEAGRMEEEKGEVELPKESIVPSPPVASRQSLVAGQSIDSSITTLRGVSTSLAAKFNRLGVKTIRDLLYFFPHRHLDYSQRKYISQLAEGEEQTIIANVWQAQVTMLGGRRGTEAI</sequence>
<dbReference type="SUPFAM" id="SSF50249">
    <property type="entry name" value="Nucleic acid-binding proteins"/>
    <property type="match status" value="1"/>
</dbReference>
<evidence type="ECO:0000313" key="7">
    <source>
        <dbReference type="EMBL" id="GAI58041.1"/>
    </source>
</evidence>
<dbReference type="Pfam" id="PF00270">
    <property type="entry name" value="DEAD"/>
    <property type="match status" value="1"/>
</dbReference>
<dbReference type="EMBL" id="BARV01034270">
    <property type="protein sequence ID" value="GAI58041.1"/>
    <property type="molecule type" value="Genomic_DNA"/>
</dbReference>
<organism evidence="7">
    <name type="scientific">marine sediment metagenome</name>
    <dbReference type="NCBI Taxonomy" id="412755"/>
    <lineage>
        <taxon>unclassified sequences</taxon>
        <taxon>metagenomes</taxon>
        <taxon>ecological metagenomes</taxon>
    </lineage>
</organism>
<dbReference type="InterPro" id="IPR012340">
    <property type="entry name" value="NA-bd_OB-fold"/>
</dbReference>
<evidence type="ECO:0000256" key="5">
    <source>
        <dbReference type="ARBA" id="ARBA00023204"/>
    </source>
</evidence>
<dbReference type="GO" id="GO:0003678">
    <property type="term" value="F:DNA helicase activity"/>
    <property type="evidence" value="ECO:0007669"/>
    <property type="project" value="TreeGrafter"/>
</dbReference>
<dbReference type="GO" id="GO:0016787">
    <property type="term" value="F:hydrolase activity"/>
    <property type="evidence" value="ECO:0007669"/>
    <property type="project" value="UniProtKB-KW"/>
</dbReference>
<evidence type="ECO:0000259" key="6">
    <source>
        <dbReference type="PROSITE" id="PS51192"/>
    </source>
</evidence>
<evidence type="ECO:0000256" key="2">
    <source>
        <dbReference type="ARBA" id="ARBA00022801"/>
    </source>
</evidence>
<name>X1QTB7_9ZZZZ</name>
<dbReference type="Gene3D" id="3.40.50.300">
    <property type="entry name" value="P-loop containing nucleotide triphosphate hydrolases"/>
    <property type="match status" value="1"/>
</dbReference>
<keyword evidence="3" id="KW-0347">Helicase</keyword>
<keyword evidence="2" id="KW-0378">Hydrolase</keyword>
<dbReference type="PANTHER" id="PTHR47964">
    <property type="entry name" value="ATP-DEPENDENT DNA HELICASE HOMOLOG RECG, CHLOROPLASTIC"/>
    <property type="match status" value="1"/>
</dbReference>
<dbReference type="InterPro" id="IPR047112">
    <property type="entry name" value="RecG/Mfd"/>
</dbReference>
<feature type="non-terminal residue" evidence="7">
    <location>
        <position position="1"/>
    </location>
</feature>
<dbReference type="InterPro" id="IPR014001">
    <property type="entry name" value="Helicase_ATP-bd"/>
</dbReference>
<feature type="non-terminal residue" evidence="7">
    <location>
        <position position="243"/>
    </location>
</feature>
<evidence type="ECO:0000256" key="3">
    <source>
        <dbReference type="ARBA" id="ARBA00022806"/>
    </source>
</evidence>
<protein>
    <recommendedName>
        <fullName evidence="6">Helicase ATP-binding domain-containing protein</fullName>
    </recommendedName>
</protein>
<keyword evidence="3" id="KW-0547">Nucleotide-binding</keyword>
<keyword evidence="4" id="KW-0238">DNA-binding</keyword>
<dbReference type="SUPFAM" id="SSF52540">
    <property type="entry name" value="P-loop containing nucleoside triphosphate hydrolases"/>
    <property type="match status" value="1"/>
</dbReference>
<keyword evidence="3" id="KW-0067">ATP-binding</keyword>
<dbReference type="GO" id="GO:0003677">
    <property type="term" value="F:DNA binding"/>
    <property type="evidence" value="ECO:0007669"/>
    <property type="project" value="UniProtKB-KW"/>
</dbReference>
<keyword evidence="1" id="KW-0227">DNA damage</keyword>
<evidence type="ECO:0000256" key="4">
    <source>
        <dbReference type="ARBA" id="ARBA00023125"/>
    </source>
</evidence>
<dbReference type="PANTHER" id="PTHR47964:SF1">
    <property type="entry name" value="ATP-DEPENDENT DNA HELICASE HOMOLOG RECG, CHLOROPLASTIC"/>
    <property type="match status" value="1"/>
</dbReference>
<evidence type="ECO:0000256" key="1">
    <source>
        <dbReference type="ARBA" id="ARBA00022763"/>
    </source>
</evidence>
<dbReference type="InterPro" id="IPR011545">
    <property type="entry name" value="DEAD/DEAH_box_helicase_dom"/>
</dbReference>
<dbReference type="AlphaFoldDB" id="X1QTB7"/>
<dbReference type="GO" id="GO:0005524">
    <property type="term" value="F:ATP binding"/>
    <property type="evidence" value="ECO:0007669"/>
    <property type="project" value="InterPro"/>
</dbReference>
<keyword evidence="5" id="KW-0234">DNA repair</keyword>
<proteinExistence type="predicted"/>
<dbReference type="InterPro" id="IPR027417">
    <property type="entry name" value="P-loop_NTPase"/>
</dbReference>
<dbReference type="PROSITE" id="PS51192">
    <property type="entry name" value="HELICASE_ATP_BIND_1"/>
    <property type="match status" value="1"/>
</dbReference>
<comment type="caution">
    <text evidence="7">The sequence shown here is derived from an EMBL/GenBank/DDBJ whole genome shotgun (WGS) entry which is preliminary data.</text>
</comment>
<reference evidence="7" key="1">
    <citation type="journal article" date="2014" name="Front. Microbiol.">
        <title>High frequency of phylogenetically diverse reductive dehalogenase-homologous genes in deep subseafloor sedimentary metagenomes.</title>
        <authorList>
            <person name="Kawai M."/>
            <person name="Futagami T."/>
            <person name="Toyoda A."/>
            <person name="Takaki Y."/>
            <person name="Nishi S."/>
            <person name="Hori S."/>
            <person name="Arai W."/>
            <person name="Tsubouchi T."/>
            <person name="Morono Y."/>
            <person name="Uchiyama I."/>
            <person name="Ito T."/>
            <person name="Fujiyama A."/>
            <person name="Inagaki F."/>
            <person name="Takami H."/>
        </authorList>
    </citation>
    <scope>NUCLEOTIDE SEQUENCE</scope>
    <source>
        <strain evidence="7">Expedition CK06-06</strain>
    </source>
</reference>
<feature type="domain" description="Helicase ATP-binding" evidence="6">
    <location>
        <begin position="1"/>
        <end position="189"/>
    </location>
</feature>
<dbReference type="GO" id="GO:0006281">
    <property type="term" value="P:DNA repair"/>
    <property type="evidence" value="ECO:0007669"/>
    <property type="project" value="UniProtKB-KW"/>
</dbReference>
<accession>X1QTB7</accession>
<gene>
    <name evidence="7" type="ORF">S06H3_53708</name>
</gene>